<dbReference type="Pfam" id="PF01128">
    <property type="entry name" value="IspD"/>
    <property type="match status" value="1"/>
</dbReference>
<dbReference type="EC" id="2.7.7.60" evidence="3"/>
<dbReference type="HAMAP" id="MF_00108">
    <property type="entry name" value="IspD"/>
    <property type="match status" value="1"/>
</dbReference>
<dbReference type="Gene3D" id="3.90.550.10">
    <property type="entry name" value="Spore Coat Polysaccharide Biosynthesis Protein SpsA, Chain A"/>
    <property type="match status" value="1"/>
</dbReference>
<evidence type="ECO:0000256" key="1">
    <source>
        <dbReference type="ARBA" id="ARBA00022679"/>
    </source>
</evidence>
<dbReference type="InterPro" id="IPR001228">
    <property type="entry name" value="IspD"/>
</dbReference>
<keyword evidence="3" id="KW-0414">Isoprene biosynthesis</keyword>
<keyword evidence="1 3" id="KW-0808">Transferase</keyword>
<dbReference type="InterPro" id="IPR050088">
    <property type="entry name" value="IspD/TarI_cytidylyltransf_bact"/>
</dbReference>
<dbReference type="CDD" id="cd02516">
    <property type="entry name" value="CDP-ME_synthetase"/>
    <property type="match status" value="1"/>
</dbReference>
<comment type="similarity">
    <text evidence="3">Belongs to the IspD/TarI cytidylyltransferase family. IspD subfamily.</text>
</comment>
<evidence type="ECO:0000313" key="5">
    <source>
        <dbReference type="Proteomes" id="UP001589766"/>
    </source>
</evidence>
<feature type="site" description="Positions MEP for the nucleophilic attack" evidence="3">
    <location>
        <position position="241"/>
    </location>
</feature>
<name>A0ABV6F2D6_9MICC</name>
<dbReference type="EMBL" id="JBHLWH010000013">
    <property type="protein sequence ID" value="MFC0247683.1"/>
    <property type="molecule type" value="Genomic_DNA"/>
</dbReference>
<evidence type="ECO:0000256" key="2">
    <source>
        <dbReference type="ARBA" id="ARBA00022695"/>
    </source>
</evidence>
<feature type="site" description="Positions MEP for the nucleophilic attack" evidence="3">
    <location>
        <position position="182"/>
    </location>
</feature>
<dbReference type="PANTHER" id="PTHR32125">
    <property type="entry name" value="2-C-METHYL-D-ERYTHRITOL 4-PHOSPHATE CYTIDYLYLTRANSFERASE, CHLOROPLASTIC"/>
    <property type="match status" value="1"/>
</dbReference>
<organism evidence="4 5">
    <name type="scientific">Citricoccus parietis</name>
    <dbReference type="NCBI Taxonomy" id="592307"/>
    <lineage>
        <taxon>Bacteria</taxon>
        <taxon>Bacillati</taxon>
        <taxon>Actinomycetota</taxon>
        <taxon>Actinomycetes</taxon>
        <taxon>Micrococcales</taxon>
        <taxon>Micrococcaceae</taxon>
        <taxon>Citricoccus</taxon>
    </lineage>
</organism>
<dbReference type="InterPro" id="IPR034683">
    <property type="entry name" value="IspD/TarI"/>
</dbReference>
<accession>A0ABV6F2D6</accession>
<proteinExistence type="inferred from homology"/>
<dbReference type="PANTHER" id="PTHR32125:SF4">
    <property type="entry name" value="2-C-METHYL-D-ERYTHRITOL 4-PHOSPHATE CYTIDYLYLTRANSFERASE, CHLOROPLASTIC"/>
    <property type="match status" value="1"/>
</dbReference>
<dbReference type="RefSeq" id="WP_378040320.1">
    <property type="nucleotide sequence ID" value="NZ_JBHLWH010000013.1"/>
</dbReference>
<dbReference type="GO" id="GO:0016779">
    <property type="term" value="F:nucleotidyltransferase activity"/>
    <property type="evidence" value="ECO:0007669"/>
    <property type="project" value="UniProtKB-KW"/>
</dbReference>
<gene>
    <name evidence="3" type="primary">ispD</name>
    <name evidence="4" type="ORF">ACFFIO_04115</name>
</gene>
<comment type="pathway">
    <text evidence="3">Isoprenoid biosynthesis; isopentenyl diphosphate biosynthesis via DXP pathway; isopentenyl diphosphate from 1-deoxy-D-xylulose 5-phosphate: step 2/6.</text>
</comment>
<keyword evidence="5" id="KW-1185">Reference proteome</keyword>
<evidence type="ECO:0000256" key="3">
    <source>
        <dbReference type="HAMAP-Rule" id="MF_00108"/>
    </source>
</evidence>
<feature type="site" description="Transition state stabilizer" evidence="3">
    <location>
        <position position="22"/>
    </location>
</feature>
<dbReference type="Proteomes" id="UP001589766">
    <property type="component" value="Unassembled WGS sequence"/>
</dbReference>
<comment type="catalytic activity">
    <reaction evidence="3">
        <text>2-C-methyl-D-erythritol 4-phosphate + CTP + H(+) = 4-CDP-2-C-methyl-D-erythritol + diphosphate</text>
        <dbReference type="Rhea" id="RHEA:13429"/>
        <dbReference type="ChEBI" id="CHEBI:15378"/>
        <dbReference type="ChEBI" id="CHEBI:33019"/>
        <dbReference type="ChEBI" id="CHEBI:37563"/>
        <dbReference type="ChEBI" id="CHEBI:57823"/>
        <dbReference type="ChEBI" id="CHEBI:58262"/>
        <dbReference type="EC" id="2.7.7.60"/>
    </reaction>
</comment>
<keyword evidence="2 3" id="KW-0548">Nucleotidyltransferase</keyword>
<dbReference type="SUPFAM" id="SSF53448">
    <property type="entry name" value="Nucleotide-diphospho-sugar transferases"/>
    <property type="match status" value="1"/>
</dbReference>
<comment type="function">
    <text evidence="3">Catalyzes the formation of 4-diphosphocytidyl-2-C-methyl-D-erythritol from CTP and 2-C-methyl-D-erythritol 4-phosphate (MEP).</text>
</comment>
<feature type="site" description="Transition state stabilizer" evidence="3">
    <location>
        <position position="15"/>
    </location>
</feature>
<comment type="caution">
    <text evidence="4">The sequence shown here is derived from an EMBL/GenBank/DDBJ whole genome shotgun (WGS) entry which is preliminary data.</text>
</comment>
<dbReference type="InterPro" id="IPR029044">
    <property type="entry name" value="Nucleotide-diphossugar_trans"/>
</dbReference>
<protein>
    <recommendedName>
        <fullName evidence="3">2-C-methyl-D-erythritol 4-phosphate cytidylyltransferase</fullName>
        <ecNumber evidence="3">2.7.7.60</ecNumber>
    </recommendedName>
    <alternativeName>
        <fullName evidence="3">4-diphosphocytidyl-2C-methyl-D-erythritol synthase</fullName>
    </alternativeName>
    <alternativeName>
        <fullName evidence="3">MEP cytidylyltransferase</fullName>
        <shortName evidence="3">MCT</shortName>
    </alternativeName>
</protein>
<sequence length="272" mass="27119">MRTTVLIVAAGSGSRLQAGVPKAMVTLGDGHTMLEHCLDSVVAARDAGAIELNAIAVVVPGDPDHAASLEAVCHDFAARTAVTVQTVPGGAERADSVRAGLAAVRTLAGSAGSAGSAGGPFGRHALLVHDAARPFVPPAVFDAVATALESGTAAVVPAVEVVDTIKTVTGAAPEEVTGTLQRTQLRAVQTPQGFDLTSLEAAHRLAEEGAAGAAALTDDAMAMEAAGHRVGVVAGDPLGFKITTQLDLMLANALLASGSAAPSTPSTNLEHH</sequence>
<reference evidence="4 5" key="1">
    <citation type="submission" date="2024-09" db="EMBL/GenBank/DDBJ databases">
        <authorList>
            <person name="Sun Q."/>
            <person name="Mori K."/>
        </authorList>
    </citation>
    <scope>NUCLEOTIDE SEQUENCE [LARGE SCALE GENOMIC DNA]</scope>
    <source>
        <strain evidence="4 5">CCM 7609</strain>
    </source>
</reference>
<evidence type="ECO:0000313" key="4">
    <source>
        <dbReference type="EMBL" id="MFC0247683.1"/>
    </source>
</evidence>